<evidence type="ECO:0000256" key="3">
    <source>
        <dbReference type="ARBA" id="ARBA00022737"/>
    </source>
</evidence>
<dbReference type="Pfam" id="PF18437">
    <property type="entry name" value="Nup54_C"/>
    <property type="match status" value="1"/>
</dbReference>
<keyword evidence="7" id="KW-0906">Nuclear pore complex</keyword>
<keyword evidence="8" id="KW-0539">Nucleus</keyword>
<feature type="domain" description="Nup54 C-terminal interacting" evidence="12">
    <location>
        <begin position="543"/>
        <end position="580"/>
    </location>
</feature>
<dbReference type="EMBL" id="QKKF02019433">
    <property type="protein sequence ID" value="RZF40093.1"/>
    <property type="molecule type" value="Genomic_DNA"/>
</dbReference>
<evidence type="ECO:0000313" key="13">
    <source>
        <dbReference type="EMBL" id="RZF40093.1"/>
    </source>
</evidence>
<dbReference type="FunFam" id="1.20.5.490:FF:000003">
    <property type="entry name" value="nucleoporin p54 isoform X1"/>
    <property type="match status" value="1"/>
</dbReference>
<dbReference type="PANTHER" id="PTHR13000">
    <property type="entry name" value="NUCLEOPORIN P54"/>
    <property type="match status" value="1"/>
</dbReference>
<protein>
    <recommendedName>
        <fullName evidence="15">Nucleoporin Nup54 alpha-helical domain-containing protein</fullName>
    </recommendedName>
</protein>
<dbReference type="InterPro" id="IPR025712">
    <property type="entry name" value="Nup54_alpha-helical_dom"/>
</dbReference>
<feature type="domain" description="Nucleoporin Nup54 alpha-helical" evidence="11">
    <location>
        <begin position="389"/>
        <end position="527"/>
    </location>
</feature>
<dbReference type="Pfam" id="PF13874">
    <property type="entry name" value="Nup54"/>
    <property type="match status" value="1"/>
</dbReference>
<dbReference type="InParanoid" id="A0A482X300"/>
<accession>A0A482X300</accession>
<evidence type="ECO:0000256" key="9">
    <source>
        <dbReference type="ARBA" id="ARBA00060798"/>
    </source>
</evidence>
<keyword evidence="14" id="KW-1185">Reference proteome</keyword>
<keyword evidence="2" id="KW-0813">Transport</keyword>
<keyword evidence="4" id="KW-0509">mRNA transport</keyword>
<dbReference type="GO" id="GO:0036228">
    <property type="term" value="P:protein localization to nuclear inner membrane"/>
    <property type="evidence" value="ECO:0007669"/>
    <property type="project" value="TreeGrafter"/>
</dbReference>
<dbReference type="InterPro" id="IPR024864">
    <property type="entry name" value="Nup54/Nup57/Nup44"/>
</dbReference>
<evidence type="ECO:0000256" key="7">
    <source>
        <dbReference type="ARBA" id="ARBA00023132"/>
    </source>
</evidence>
<dbReference type="GO" id="GO:0017056">
    <property type="term" value="F:structural constituent of nuclear pore"/>
    <property type="evidence" value="ECO:0007669"/>
    <property type="project" value="TreeGrafter"/>
</dbReference>
<dbReference type="GO" id="GO:0006607">
    <property type="term" value="P:NLS-bearing protein import into nucleus"/>
    <property type="evidence" value="ECO:0007669"/>
    <property type="project" value="TreeGrafter"/>
</dbReference>
<evidence type="ECO:0000256" key="2">
    <source>
        <dbReference type="ARBA" id="ARBA00022448"/>
    </source>
</evidence>
<evidence type="ECO:0000256" key="6">
    <source>
        <dbReference type="ARBA" id="ARBA00023010"/>
    </source>
</evidence>
<sequence>MAFNLSAPAFGSSTTTPAFSFGSASAQTTKAGGFGNTGFSFGSSTSAAPSFNLGGTATTTANTGFGFTATTTSAPTFGSFGSFGSTATTSTGQSGFGTFGGFGSTTTSTAPTFGFGSNQSTASTMPSLFNKFGQTSTTPSTSLGGGFGTFPKSDSLFSGFGTNTGGLGSNTGTLGGTPSFGQGLGLGQTQLGQTQQQQAPGVATGMDAVCASVLNCHVFGDERDQVLAKWNLLQALWGTGKGYYSQNAPPVEYTPQNMFCRFKYIGYSRKPSAESKDALVAITFNKKDEEIKTQEAQLIQSLNSVFGNRPNIIVNIDSIKPLAETRSLVLIYVQEKGQSGALKRVAQTEIVNFLLQPMQKQQLSTMGADSVYPFMALDAEQLKEYLDTPPAGIDARLWKSAQLDNPDPDKLIPVPIIGFNELRWRARCQEQETKVHQAVLDRIAEDIAELQRRHSETVAKIAEYRQRFIQLEHRVLKVLVKQEITRNVGVALRPEEDILRNQLEALKTQINMPTHFKGRLSELLSQMRMQRQEATQRESSGGYVMDPTMQDDIRQYLMMEQNGMAHLIEVIQNDLHDLKLMKEGTKKLLSS</sequence>
<gene>
    <name evidence="13" type="ORF">LSTR_LSTR002496</name>
</gene>
<evidence type="ECO:0000256" key="8">
    <source>
        <dbReference type="ARBA" id="ARBA00023242"/>
    </source>
</evidence>
<dbReference type="GO" id="GO:0006999">
    <property type="term" value="P:nuclear pore organization"/>
    <property type="evidence" value="ECO:0007669"/>
    <property type="project" value="TreeGrafter"/>
</dbReference>
<evidence type="ECO:0008006" key="15">
    <source>
        <dbReference type="Google" id="ProtNLM"/>
    </source>
</evidence>
<evidence type="ECO:0000313" key="14">
    <source>
        <dbReference type="Proteomes" id="UP000291343"/>
    </source>
</evidence>
<organism evidence="13 14">
    <name type="scientific">Laodelphax striatellus</name>
    <name type="common">Small brown planthopper</name>
    <name type="synonym">Delphax striatella</name>
    <dbReference type="NCBI Taxonomy" id="195883"/>
    <lineage>
        <taxon>Eukaryota</taxon>
        <taxon>Metazoa</taxon>
        <taxon>Ecdysozoa</taxon>
        <taxon>Arthropoda</taxon>
        <taxon>Hexapoda</taxon>
        <taxon>Insecta</taxon>
        <taxon>Pterygota</taxon>
        <taxon>Neoptera</taxon>
        <taxon>Paraneoptera</taxon>
        <taxon>Hemiptera</taxon>
        <taxon>Auchenorrhyncha</taxon>
        <taxon>Fulgoroidea</taxon>
        <taxon>Delphacidae</taxon>
        <taxon>Criomorphinae</taxon>
        <taxon>Laodelphax</taxon>
    </lineage>
</organism>
<keyword evidence="6" id="KW-0811">Translocation</keyword>
<comment type="subcellular location">
    <subcellularLocation>
        <location evidence="1">Nucleus</location>
        <location evidence="1">Nuclear pore complex</location>
    </subcellularLocation>
</comment>
<evidence type="ECO:0000256" key="10">
    <source>
        <dbReference type="SAM" id="Coils"/>
    </source>
</evidence>
<dbReference type="OrthoDB" id="6162375at2759"/>
<dbReference type="STRING" id="195883.A0A482X300"/>
<comment type="similarity">
    <text evidence="9">Belongs to the NUP54 family.</text>
</comment>
<name>A0A482X300_LAOST</name>
<dbReference type="Gene3D" id="1.20.5.170">
    <property type="match status" value="1"/>
</dbReference>
<dbReference type="InterPro" id="IPR040985">
    <property type="entry name" value="Nup54_C"/>
</dbReference>
<keyword evidence="5" id="KW-0653">Protein transport</keyword>
<reference evidence="13 14" key="1">
    <citation type="journal article" date="2017" name="Gigascience">
        <title>Genome sequence of the small brown planthopper, Laodelphax striatellus.</title>
        <authorList>
            <person name="Zhu J."/>
            <person name="Jiang F."/>
            <person name="Wang X."/>
            <person name="Yang P."/>
            <person name="Bao Y."/>
            <person name="Zhao W."/>
            <person name="Wang W."/>
            <person name="Lu H."/>
            <person name="Wang Q."/>
            <person name="Cui N."/>
            <person name="Li J."/>
            <person name="Chen X."/>
            <person name="Luo L."/>
            <person name="Yu J."/>
            <person name="Kang L."/>
            <person name="Cui F."/>
        </authorList>
    </citation>
    <scope>NUCLEOTIDE SEQUENCE [LARGE SCALE GENOMIC DNA]</scope>
    <source>
        <strain evidence="13">Lst14</strain>
    </source>
</reference>
<dbReference type="FunCoup" id="A0A482X300">
    <property type="interactions" value="2572"/>
</dbReference>
<dbReference type="AlphaFoldDB" id="A0A482X300"/>
<dbReference type="GO" id="GO:0044613">
    <property type="term" value="C:nuclear pore central transport channel"/>
    <property type="evidence" value="ECO:0007669"/>
    <property type="project" value="TreeGrafter"/>
</dbReference>
<dbReference type="GO" id="GO:0051028">
    <property type="term" value="P:mRNA transport"/>
    <property type="evidence" value="ECO:0007669"/>
    <property type="project" value="UniProtKB-KW"/>
</dbReference>
<keyword evidence="10" id="KW-0175">Coiled coil</keyword>
<evidence type="ECO:0000259" key="11">
    <source>
        <dbReference type="Pfam" id="PF13874"/>
    </source>
</evidence>
<evidence type="ECO:0000256" key="4">
    <source>
        <dbReference type="ARBA" id="ARBA00022816"/>
    </source>
</evidence>
<comment type="caution">
    <text evidence="13">The sequence shown here is derived from an EMBL/GenBank/DDBJ whole genome shotgun (WGS) entry which is preliminary data.</text>
</comment>
<feature type="coiled-coil region" evidence="10">
    <location>
        <begin position="440"/>
        <end position="467"/>
    </location>
</feature>
<dbReference type="SMR" id="A0A482X300"/>
<keyword evidence="3" id="KW-0677">Repeat</keyword>
<dbReference type="Proteomes" id="UP000291343">
    <property type="component" value="Unassembled WGS sequence"/>
</dbReference>
<dbReference type="Gene3D" id="1.20.5.490">
    <property type="entry name" value="Single helix bin"/>
    <property type="match status" value="1"/>
</dbReference>
<dbReference type="PANTHER" id="PTHR13000:SF0">
    <property type="entry name" value="NUCLEOPORIN P54"/>
    <property type="match status" value="1"/>
</dbReference>
<evidence type="ECO:0000256" key="1">
    <source>
        <dbReference type="ARBA" id="ARBA00004567"/>
    </source>
</evidence>
<evidence type="ECO:0000259" key="12">
    <source>
        <dbReference type="Pfam" id="PF18437"/>
    </source>
</evidence>
<proteinExistence type="inferred from homology"/>
<evidence type="ECO:0000256" key="5">
    <source>
        <dbReference type="ARBA" id="ARBA00022927"/>
    </source>
</evidence>